<comment type="caution">
    <text evidence="7">The sequence shown here is derived from an EMBL/GenBank/DDBJ whole genome shotgun (WGS) entry which is preliminary data.</text>
</comment>
<dbReference type="PANTHER" id="PTHR12895">
    <property type="entry name" value="DYMECLIN"/>
    <property type="match status" value="1"/>
</dbReference>
<dbReference type="InterPro" id="IPR019142">
    <property type="entry name" value="Dymeclin"/>
</dbReference>
<organism evidence="7 8">
    <name type="scientific">Smittium culicis</name>
    <dbReference type="NCBI Taxonomy" id="133412"/>
    <lineage>
        <taxon>Eukaryota</taxon>
        <taxon>Fungi</taxon>
        <taxon>Fungi incertae sedis</taxon>
        <taxon>Zoopagomycota</taxon>
        <taxon>Kickxellomycotina</taxon>
        <taxon>Harpellomycetes</taxon>
        <taxon>Harpellales</taxon>
        <taxon>Legeriomycetaceae</taxon>
        <taxon>Smittium</taxon>
    </lineage>
</organism>
<dbReference type="PANTHER" id="PTHR12895:SF9">
    <property type="entry name" value="DYMECLIN"/>
    <property type="match status" value="1"/>
</dbReference>
<accession>A0A1R1XFY7</accession>
<evidence type="ECO:0000256" key="5">
    <source>
        <dbReference type="SAM" id="MobiDB-lite"/>
    </source>
</evidence>
<dbReference type="AlphaFoldDB" id="A0A1R1XFY7"/>
<evidence type="ECO:0000256" key="1">
    <source>
        <dbReference type="ARBA" id="ARBA00010603"/>
    </source>
</evidence>
<sequence length="748" mass="85256">MENGYIYSEATDAIIRDRSSLFEQYLSFLFMAMSRLCFKNLAKYHKYIYETLRLLLHLSKKQLDFSISRNKISLQPCYFLNKLISTFSIQNVIPKRFDTARAFTQSVLGLIINQDYNIYSYAESAYYAYTYLVWGEKKSLDHSIENIKNLASSLLLVLLSQATPSNSTRENFSNFKDGNINSSTFSSANTPNFDYNISNPFFISISSFTDADRDLDSYGISFSALYKFLINDLSSEKNAFLLNILLSANTHFREYCLARTDPELLVLSLLKETSTVFNTVPSNKHVSENIKTRSFEHPANYIISESSQKSALLRYDLVDDFDPMKPPKKYSLPTHSSPKQINTPPPSSHITTSPVSYVPSFDKASPRRNSLIYEMIVKHFKKLFSSIFCEPVEVLINQLNTPPLKSPRIEPFKQSDANNISHNSIDTTKLNDDTQHILNHRIEAQSNRSDTKLVYDIINNSQNGDEFILFSDIHYLFSLILLESANQSMKALKVKKQTLPYLVYELVRVRDIISSLSELEINSLVNDSSQDDTVLVSNDKKNEISVELQATKILYCLLDLTDYVIDHINQQSSKKLNHKNSGNKPDKANIEKCAITKDSNINDARNGSKKSQLLYSHPKLDKFILTNLADPKKIFPFINSAMQTYKPNFTLFYSESDSSLDTNNLKSPSSNYANSINANEIHGQPSIYSDNTIVVIGKISTKFNSELNTSMFLIGWAWFISCKYVIYDQYGSKLDESPLLAEFIDSFS</sequence>
<evidence type="ECO:0000256" key="2">
    <source>
        <dbReference type="ARBA" id="ARBA00015736"/>
    </source>
</evidence>
<evidence type="ECO:0000313" key="6">
    <source>
        <dbReference type="EMBL" id="OMJ08035.1"/>
    </source>
</evidence>
<evidence type="ECO:0000256" key="3">
    <source>
        <dbReference type="ARBA" id="ARBA00022707"/>
    </source>
</evidence>
<reference evidence="7" key="2">
    <citation type="submission" date="2017-01" db="EMBL/GenBank/DDBJ databases">
        <authorList>
            <person name="Mah S.A."/>
            <person name="Swanson W.J."/>
            <person name="Moy G.W."/>
            <person name="Vacquier V.D."/>
        </authorList>
    </citation>
    <scope>NUCLEOTIDE SEQUENCE [LARGE SCALE GENOMIC DNA]</scope>
    <source>
        <strain evidence="7">ID-206-W2</strain>
    </source>
</reference>
<keyword evidence="4" id="KW-0449">Lipoprotein</keyword>
<evidence type="ECO:0000313" key="8">
    <source>
        <dbReference type="Proteomes" id="UP000187429"/>
    </source>
</evidence>
<proteinExistence type="inferred from homology"/>
<keyword evidence="3" id="KW-0519">Myristate</keyword>
<dbReference type="EMBL" id="LSSM01005033">
    <property type="protein sequence ID" value="OMJ13557.1"/>
    <property type="molecule type" value="Genomic_DNA"/>
</dbReference>
<protein>
    <recommendedName>
        <fullName evidence="2">Dymeclin</fullName>
    </recommendedName>
</protein>
<evidence type="ECO:0000256" key="4">
    <source>
        <dbReference type="ARBA" id="ARBA00023288"/>
    </source>
</evidence>
<dbReference type="Proteomes" id="UP000187429">
    <property type="component" value="Unassembled WGS sequence"/>
</dbReference>
<dbReference type="OrthoDB" id="5592694at2759"/>
<gene>
    <name evidence="6" type="ORF">AYI69_g11220</name>
    <name evidence="7" type="ORF">AYI69_g8959</name>
</gene>
<dbReference type="GO" id="GO:0005794">
    <property type="term" value="C:Golgi apparatus"/>
    <property type="evidence" value="ECO:0007669"/>
    <property type="project" value="TreeGrafter"/>
</dbReference>
<name>A0A1R1XFY7_9FUNG</name>
<dbReference type="EMBL" id="LSSM01007497">
    <property type="protein sequence ID" value="OMJ08035.1"/>
    <property type="molecule type" value="Genomic_DNA"/>
</dbReference>
<feature type="region of interest" description="Disordered" evidence="5">
    <location>
        <begin position="328"/>
        <end position="354"/>
    </location>
</feature>
<keyword evidence="8" id="KW-1185">Reference proteome</keyword>
<reference evidence="8" key="1">
    <citation type="submission" date="2017-01" db="EMBL/GenBank/DDBJ databases">
        <authorList>
            <person name="Wang Y."/>
            <person name="White M."/>
            <person name="Kvist S."/>
            <person name="Moncalvo J.-M."/>
        </authorList>
    </citation>
    <scope>NUCLEOTIDE SEQUENCE [LARGE SCALE GENOMIC DNA]</scope>
    <source>
        <strain evidence="8">ID-206-W2</strain>
    </source>
</reference>
<feature type="compositionally biased region" description="Polar residues" evidence="5">
    <location>
        <begin position="333"/>
        <end position="342"/>
    </location>
</feature>
<comment type="similarity">
    <text evidence="1">Belongs to the dymeclin family.</text>
</comment>
<evidence type="ECO:0000313" key="7">
    <source>
        <dbReference type="EMBL" id="OMJ13557.1"/>
    </source>
</evidence>
<dbReference type="GO" id="GO:0007030">
    <property type="term" value="P:Golgi organization"/>
    <property type="evidence" value="ECO:0007669"/>
    <property type="project" value="TreeGrafter"/>
</dbReference>